<dbReference type="AlphaFoldDB" id="A0A645G6M0"/>
<name>A0A645G6M0_9ZZZZ</name>
<feature type="domain" description="Tyr recombinase" evidence="2">
    <location>
        <begin position="1"/>
        <end position="166"/>
    </location>
</feature>
<dbReference type="InterPro" id="IPR002104">
    <property type="entry name" value="Integrase_catalytic"/>
</dbReference>
<dbReference type="EMBL" id="VSSQ01069858">
    <property type="protein sequence ID" value="MPN21796.1"/>
    <property type="molecule type" value="Genomic_DNA"/>
</dbReference>
<dbReference type="CDD" id="cd01185">
    <property type="entry name" value="INTN1_C_like"/>
    <property type="match status" value="1"/>
</dbReference>
<comment type="caution">
    <text evidence="3">The sequence shown here is derived from an EMBL/GenBank/DDBJ whole genome shotgun (WGS) entry which is preliminary data.</text>
</comment>
<evidence type="ECO:0000259" key="2">
    <source>
        <dbReference type="PROSITE" id="PS51898"/>
    </source>
</evidence>
<dbReference type="Gene3D" id="1.10.443.10">
    <property type="entry name" value="Intergrase catalytic core"/>
    <property type="match status" value="1"/>
</dbReference>
<evidence type="ECO:0000313" key="3">
    <source>
        <dbReference type="EMBL" id="MPN21796.1"/>
    </source>
</evidence>
<dbReference type="GO" id="GO:0015074">
    <property type="term" value="P:DNA integration"/>
    <property type="evidence" value="ECO:0007669"/>
    <property type="project" value="InterPro"/>
</dbReference>
<dbReference type="InterPro" id="IPR011010">
    <property type="entry name" value="DNA_brk_join_enz"/>
</dbReference>
<reference evidence="3" key="1">
    <citation type="submission" date="2019-08" db="EMBL/GenBank/DDBJ databases">
        <authorList>
            <person name="Kucharzyk K."/>
            <person name="Murdoch R.W."/>
            <person name="Higgins S."/>
            <person name="Loffler F."/>
        </authorList>
    </citation>
    <scope>NUCLEOTIDE SEQUENCE</scope>
</reference>
<evidence type="ECO:0000256" key="1">
    <source>
        <dbReference type="ARBA" id="ARBA00023172"/>
    </source>
</evidence>
<organism evidence="3">
    <name type="scientific">bioreactor metagenome</name>
    <dbReference type="NCBI Taxonomy" id="1076179"/>
    <lineage>
        <taxon>unclassified sequences</taxon>
        <taxon>metagenomes</taxon>
        <taxon>ecological metagenomes</taxon>
    </lineage>
</organism>
<dbReference type="GO" id="GO:0003677">
    <property type="term" value="F:DNA binding"/>
    <property type="evidence" value="ECO:0007669"/>
    <property type="project" value="InterPro"/>
</dbReference>
<proteinExistence type="predicted"/>
<dbReference type="Pfam" id="PF00589">
    <property type="entry name" value="Phage_integrase"/>
    <property type="match status" value="1"/>
</dbReference>
<keyword evidence="1" id="KW-0233">DNA recombination</keyword>
<gene>
    <name evidence="3" type="ORF">SDC9_169177</name>
</gene>
<dbReference type="GO" id="GO:0006310">
    <property type="term" value="P:DNA recombination"/>
    <property type="evidence" value="ECO:0007669"/>
    <property type="project" value="UniProtKB-KW"/>
</dbReference>
<dbReference type="SUPFAM" id="SSF56349">
    <property type="entry name" value="DNA breaking-rejoining enzymes"/>
    <property type="match status" value="1"/>
</dbReference>
<dbReference type="InterPro" id="IPR013762">
    <property type="entry name" value="Integrase-like_cat_sf"/>
</dbReference>
<dbReference type="PROSITE" id="PS51898">
    <property type="entry name" value="TYR_RECOMBINASE"/>
    <property type="match status" value="1"/>
</dbReference>
<protein>
    <recommendedName>
        <fullName evidence="2">Tyr recombinase domain-containing protein</fullName>
    </recommendedName>
</protein>
<sequence length="174" mass="20097">MKLDKVRDLFIIGCYTGLRFSDLNQISPDNFINNNTQIKVKTEKTGEFVVIPLHKTVKEIVQKYDNSIPDVISNQKMNEYLKEVAKLAELNDRITISSTKGGTKQTEVFEKWELVTVHTARRSFATNMYLLDIPTISIMKITGHRTEKAFLLYIKISQEENANKLLNHPFFKQS</sequence>
<accession>A0A645G6M0</accession>